<reference evidence="1 2" key="1">
    <citation type="submission" date="2021-01" db="EMBL/GenBank/DDBJ databases">
        <title>Prevotella A2931 sp. nov.</title>
        <authorList>
            <person name="Buhl M."/>
            <person name="Oberhettinger P."/>
        </authorList>
    </citation>
    <scope>NUCLEOTIDE SEQUENCE [LARGE SCALE GENOMIC DNA]</scope>
    <source>
        <strain evidence="1 2">A2931</strain>
    </source>
</reference>
<gene>
    <name evidence="1" type="ORF">JHU38_03920</name>
</gene>
<dbReference type="Proteomes" id="UP000664265">
    <property type="component" value="Unassembled WGS sequence"/>
</dbReference>
<name>A0ABS3M491_9BACT</name>
<dbReference type="Pfam" id="PF12864">
    <property type="entry name" value="DUF3822"/>
    <property type="match status" value="1"/>
</dbReference>
<comment type="caution">
    <text evidence="1">The sequence shown here is derived from an EMBL/GenBank/DDBJ whole genome shotgun (WGS) entry which is preliminary data.</text>
</comment>
<dbReference type="EMBL" id="JAERMS010000007">
    <property type="protein sequence ID" value="MBO1362931.1"/>
    <property type="molecule type" value="Genomic_DNA"/>
</dbReference>
<dbReference type="CDD" id="cd24013">
    <property type="entry name" value="ASKHA_ATPase_BT3980-like"/>
    <property type="match status" value="1"/>
</dbReference>
<protein>
    <submittedName>
        <fullName evidence="1">DUF3822 family protein</fullName>
    </submittedName>
</protein>
<organism evidence="1 2">
    <name type="scientific">Prevotella illustrans</name>
    <dbReference type="NCBI Taxonomy" id="2800387"/>
    <lineage>
        <taxon>Bacteria</taxon>
        <taxon>Pseudomonadati</taxon>
        <taxon>Bacteroidota</taxon>
        <taxon>Bacteroidia</taxon>
        <taxon>Bacteroidales</taxon>
        <taxon>Prevotellaceae</taxon>
        <taxon>Prevotella</taxon>
    </lineage>
</organism>
<accession>A0ABS3M491</accession>
<keyword evidence="2" id="KW-1185">Reference proteome</keyword>
<dbReference type="RefSeq" id="WP_107582195.1">
    <property type="nucleotide sequence ID" value="NZ_JAERMS010000007.1"/>
</dbReference>
<dbReference type="Gene3D" id="3.30.420.250">
    <property type="match status" value="1"/>
</dbReference>
<proteinExistence type="predicted"/>
<dbReference type="Gene3D" id="3.30.420.260">
    <property type="match status" value="1"/>
</dbReference>
<evidence type="ECO:0000313" key="2">
    <source>
        <dbReference type="Proteomes" id="UP000664265"/>
    </source>
</evidence>
<sequence>MQNEAYNILNNRLTIRISQSFMSFAVINQASTVGIEYEPYAVKNGISIAANLREAFNESALLGMGFIKVQVMIDTPVLLVPIEEFDESQKELLYSHAFTRLGNDIIIHTILPNENAVALFPLNKDLNMVINDHFNDIRIIPMMQSVWSYMHHRSFSGNRKKLYAYFHDHKVEVFCFKQNRFKFYNHYKIVTPYDASYFILYVWKQLGMDAQNDELHIFGSINEKEVLIEDLKKYLRGVYVINPEAEFNRAPITKIKGLPIDISILFLKGR</sequence>
<evidence type="ECO:0000313" key="1">
    <source>
        <dbReference type="EMBL" id="MBO1362931.1"/>
    </source>
</evidence>
<dbReference type="InterPro" id="IPR024213">
    <property type="entry name" value="DUF3822"/>
</dbReference>